<evidence type="ECO:0000313" key="1">
    <source>
        <dbReference type="EMBL" id="KAH7833119.1"/>
    </source>
</evidence>
<reference evidence="1 2" key="1">
    <citation type="journal article" date="2021" name="Hortic Res">
        <title>High-quality reference genome and annotation aids understanding of berry development for evergreen blueberry (Vaccinium darrowii).</title>
        <authorList>
            <person name="Yu J."/>
            <person name="Hulse-Kemp A.M."/>
            <person name="Babiker E."/>
            <person name="Staton M."/>
        </authorList>
    </citation>
    <scope>NUCLEOTIDE SEQUENCE [LARGE SCALE GENOMIC DNA]</scope>
    <source>
        <strain evidence="2">cv. NJ 8807/NJ 8810</strain>
        <tissue evidence="1">Young leaf</tissue>
    </source>
</reference>
<sequence>MATEGGHKVIDFLESVPADRWSTVHFPGCRYGELYSNVAESFNSWIKKERYLPIRNLVDSIRVKIMDMIVVKREKVSEWVGKICPKMEKKLHDSYQESRSWVVMPSEYGIFEVHSEPAVTVDLVGRTCSCRKWQQDGFPCCHAVGVITSFGKEPSDYVDPYFYTETYCASYSHSINSIPTLWMSRNSNDEEIILPPLSKKPPGRPKTCRIPSRGEKVSQIRCGRCHKLGNHNKSTCKEAM</sequence>
<organism evidence="1 2">
    <name type="scientific">Vaccinium darrowii</name>
    <dbReference type="NCBI Taxonomy" id="229202"/>
    <lineage>
        <taxon>Eukaryota</taxon>
        <taxon>Viridiplantae</taxon>
        <taxon>Streptophyta</taxon>
        <taxon>Embryophyta</taxon>
        <taxon>Tracheophyta</taxon>
        <taxon>Spermatophyta</taxon>
        <taxon>Magnoliopsida</taxon>
        <taxon>eudicotyledons</taxon>
        <taxon>Gunneridae</taxon>
        <taxon>Pentapetalae</taxon>
        <taxon>asterids</taxon>
        <taxon>Ericales</taxon>
        <taxon>Ericaceae</taxon>
        <taxon>Vaccinioideae</taxon>
        <taxon>Vaccinieae</taxon>
        <taxon>Vaccinium</taxon>
    </lineage>
</organism>
<gene>
    <name evidence="1" type="ORF">Vadar_003272</name>
</gene>
<name>A0ACB7WXJ9_9ERIC</name>
<protein>
    <submittedName>
        <fullName evidence="1">Uncharacterized protein</fullName>
    </submittedName>
</protein>
<proteinExistence type="predicted"/>
<dbReference type="Proteomes" id="UP000828048">
    <property type="component" value="Chromosome 2"/>
</dbReference>
<accession>A0ACB7WXJ9</accession>
<dbReference type="EMBL" id="CM037152">
    <property type="protein sequence ID" value="KAH7833119.1"/>
    <property type="molecule type" value="Genomic_DNA"/>
</dbReference>
<comment type="caution">
    <text evidence="1">The sequence shown here is derived from an EMBL/GenBank/DDBJ whole genome shotgun (WGS) entry which is preliminary data.</text>
</comment>
<keyword evidence="2" id="KW-1185">Reference proteome</keyword>
<evidence type="ECO:0000313" key="2">
    <source>
        <dbReference type="Proteomes" id="UP000828048"/>
    </source>
</evidence>